<name>A0A317FY65_BUTFI</name>
<evidence type="ECO:0000313" key="5">
    <source>
        <dbReference type="Proteomes" id="UP000245488"/>
    </source>
</evidence>
<dbReference type="Pfam" id="PF00534">
    <property type="entry name" value="Glycos_transf_1"/>
    <property type="match status" value="1"/>
</dbReference>
<feature type="domain" description="Glycosyl transferase family 1" evidence="2">
    <location>
        <begin position="179"/>
        <end position="330"/>
    </location>
</feature>
<dbReference type="AlphaFoldDB" id="A0A317FY65"/>
<evidence type="ECO:0000313" key="4">
    <source>
        <dbReference type="EMBL" id="PWT26179.1"/>
    </source>
</evidence>
<keyword evidence="5" id="KW-1185">Reference proteome</keyword>
<feature type="domain" description="Glycosyltransferase subfamily 4-like N-terminal" evidence="3">
    <location>
        <begin position="48"/>
        <end position="165"/>
    </location>
</feature>
<keyword evidence="1" id="KW-0808">Transferase</keyword>
<evidence type="ECO:0000256" key="1">
    <source>
        <dbReference type="ARBA" id="ARBA00022679"/>
    </source>
</evidence>
<dbReference type="Proteomes" id="UP000245488">
    <property type="component" value="Chromosome"/>
</dbReference>
<evidence type="ECO:0000259" key="2">
    <source>
        <dbReference type="Pfam" id="PF00534"/>
    </source>
</evidence>
<comment type="caution">
    <text evidence="4">The sequence shown here is derived from an EMBL/GenBank/DDBJ whole genome shotgun (WGS) entry which is preliminary data.</text>
</comment>
<evidence type="ECO:0000259" key="3">
    <source>
        <dbReference type="Pfam" id="PF13439"/>
    </source>
</evidence>
<dbReference type="EMBL" id="NXNG01000001">
    <property type="protein sequence ID" value="PWT26179.1"/>
    <property type="molecule type" value="Genomic_DNA"/>
</dbReference>
<protein>
    <submittedName>
        <fullName evidence="4">Uncharacterized protein</fullName>
    </submittedName>
</protein>
<proteinExistence type="predicted"/>
<dbReference type="RefSeq" id="WP_110072056.1">
    <property type="nucleotide sequence ID" value="NZ_CM009896.1"/>
</dbReference>
<dbReference type="GO" id="GO:0009103">
    <property type="term" value="P:lipopolysaccharide biosynthetic process"/>
    <property type="evidence" value="ECO:0007669"/>
    <property type="project" value="TreeGrafter"/>
</dbReference>
<dbReference type="InterPro" id="IPR028098">
    <property type="entry name" value="Glyco_trans_4-like_N"/>
</dbReference>
<dbReference type="PANTHER" id="PTHR46401:SF2">
    <property type="entry name" value="GLYCOSYLTRANSFERASE WBBK-RELATED"/>
    <property type="match status" value="1"/>
</dbReference>
<gene>
    <name evidence="4" type="ORF">CPT75_03120</name>
</gene>
<accession>A0A317FY65</accession>
<dbReference type="PANTHER" id="PTHR46401">
    <property type="entry name" value="GLYCOSYLTRANSFERASE WBBK-RELATED"/>
    <property type="match status" value="1"/>
</dbReference>
<dbReference type="Gene3D" id="3.40.50.2000">
    <property type="entry name" value="Glycogen Phosphorylase B"/>
    <property type="match status" value="2"/>
</dbReference>
<dbReference type="SUPFAM" id="SSF53756">
    <property type="entry name" value="UDP-Glycosyltransferase/glycogen phosphorylase"/>
    <property type="match status" value="1"/>
</dbReference>
<dbReference type="InterPro" id="IPR001296">
    <property type="entry name" value="Glyco_trans_1"/>
</dbReference>
<sequence>MNKDSKNIKVLMIGPDRSVQGGVSGVINNLYEAGLDQKIALRYIGTMVDGSKFRKLIKAIQAYIKVSMCIKDYDILHVNVAADASYYRKSLFMKLALKHKKRLVIHQHGGDINRFYGNNLKGAKRDEMVKLFNACDKFIVLTKAQYDFFRHIVDKEKLCILPNTIKIPDYDISSKDYSNRNILFLGRICKDKGINELLEAVNSLKNKYPDLHLTLAGRFEEPEFREKIAADPKHISAPGWITGSAKEELLKSHSIFILPSYFEGMPLSPIESMAYGCATIVTKVGGMQYMLEDQKEGLMIQSKNATAIENALDQVLSNENYRKQLGHAGRILSEKKYNINKTVDGLVSIYSSVIKI</sequence>
<reference evidence="4 5" key="1">
    <citation type="submission" date="2017-09" db="EMBL/GenBank/DDBJ databases">
        <title>High-quality draft genome sequence of Butyrivibrio fibrisolvens INBov1, isolated from cow rumen.</title>
        <authorList>
            <person name="Rodriguez Hernaez J."/>
            <person name="Rivarola M."/>
            <person name="Paniego N."/>
            <person name="Cravero S."/>
            <person name="Ceron Cucchi M."/>
            <person name="Martinez M.C."/>
        </authorList>
    </citation>
    <scope>NUCLEOTIDE SEQUENCE [LARGE SCALE GENOMIC DNA]</scope>
    <source>
        <strain evidence="4 5">INBov1</strain>
    </source>
</reference>
<organism evidence="4 5">
    <name type="scientific">Butyrivibrio fibrisolvens</name>
    <dbReference type="NCBI Taxonomy" id="831"/>
    <lineage>
        <taxon>Bacteria</taxon>
        <taxon>Bacillati</taxon>
        <taxon>Bacillota</taxon>
        <taxon>Clostridia</taxon>
        <taxon>Lachnospirales</taxon>
        <taxon>Lachnospiraceae</taxon>
        <taxon>Butyrivibrio</taxon>
    </lineage>
</organism>
<dbReference type="CDD" id="cd03801">
    <property type="entry name" value="GT4_PimA-like"/>
    <property type="match status" value="1"/>
</dbReference>
<dbReference type="Pfam" id="PF13439">
    <property type="entry name" value="Glyco_transf_4"/>
    <property type="match status" value="1"/>
</dbReference>
<dbReference type="GO" id="GO:0016757">
    <property type="term" value="F:glycosyltransferase activity"/>
    <property type="evidence" value="ECO:0007669"/>
    <property type="project" value="InterPro"/>
</dbReference>